<dbReference type="SUPFAM" id="SSF48726">
    <property type="entry name" value="Immunoglobulin"/>
    <property type="match status" value="1"/>
</dbReference>
<dbReference type="PANTHER" id="PTHR46621:SF1">
    <property type="entry name" value="SNRNA-ACTIVATING PROTEIN COMPLEX SUBUNIT 4"/>
    <property type="match status" value="1"/>
</dbReference>
<feature type="domain" description="Myb-like" evidence="7">
    <location>
        <begin position="282"/>
        <end position="332"/>
    </location>
</feature>
<dbReference type="AlphaFoldDB" id="A0A0R3RZM1"/>
<dbReference type="Proteomes" id="UP000050640">
    <property type="component" value="Unplaced"/>
</dbReference>
<dbReference type="InterPro" id="IPR009057">
    <property type="entry name" value="Homeodomain-like_sf"/>
</dbReference>
<evidence type="ECO:0000256" key="3">
    <source>
        <dbReference type="ARBA" id="ARBA00023125"/>
    </source>
</evidence>
<dbReference type="Pfam" id="PF00249">
    <property type="entry name" value="Myb_DNA-binding"/>
    <property type="match status" value="3"/>
</dbReference>
<dbReference type="GO" id="GO:0001006">
    <property type="term" value="F:RNA polymerase III type 3 promoter sequence-specific DNA binding"/>
    <property type="evidence" value="ECO:0007669"/>
    <property type="project" value="TreeGrafter"/>
</dbReference>
<sequence length="1151" mass="132974">MDETADMAVTRNSALSIQDGERMYAMTANEEISVNNSQPVNDDLDLVLAEMEESNTLELNSMIVDTGNDLSISVDELNTLLAINEAFNETLQNLIRRVTLAISKNREAQKLLKAKLRQTAEHGLRINIKKVPVSRFLFPYFRDSHDMEPPKNGEYELKVFRREYDPLVKEEKKWSVKECQLLANAVWKSLMEIRIQPFIQRKEMFEEKIRSAGQETSAEQIADWNNTITELERLIAYHKNLPENEVLMNDYSEVDWAKIAKVDFLGNRTPRQLRLKWINEQCPRWSREPWSSYELQRLRECAGRWNNWNVIAERLGTNRTAFQCFVKFRTELDLDNVGRSWTKEEDAQLMTLAHCMQVNGKMNWEKIAHYMEERSRQQCTIRYRRALDTDIKFGRWDASEDVLLTCSVSRFGTKDWIKVASCVPGRSDSQCRDRWVNVLDKSIKAEPWSVDEDEKLLEGVKIFGKGEWSRISTMLPGRSASHCKSRFRSLLAAKVKLASECRSYPFRRFSWKGKHRRQEVEATFRKLLAADGKGGLAEQVMNSFDMRALSVDEMEALSAMAPEQRIMVMQFLNEVREKRLENDVKDNQSIWKLLSDKLQFNTSYLDSSTQNVLLKYYKRFLGGNTSELLTPHEKSEFDTECRVLQETDLEAAKDHIINALCDLIERNDNSQCCMHQKKLTKSQVLDEVGRYLNSVLIDDLYLVALMLLLYRLVLDHYTYTKISRHKQMHLLRESAGEFFEPLVSDQTDNIFLQLSRQIILDPEYVLFKAKLRTLLFWPMLLYRSTENKESVERRMYLRSIAATKLAKQQKQALESLKVRLQSQIHPGENFPTSEQAAIPENEFDDDYAADLSVGEFLKKRMYKRPRRYITDNKVGEGDVHQTGVIESDASQVAEAMGHRIDECIESVCTAVQKIYERDFMVNINFAISRPNTGIMEDAVKDVLDAIIDEIGSGGIGETVDLLPKMSVVDSDNSERNDTILEIQQPESHVMKTGSKKRSAAKDAPNTSEQVGKPKPKRSRKQIGAKLLEKNDTKKGKGKSLTVKIMDRYIHSPNGLSSNYDMPVQVNQLAYELPHNKYAKNPWSYAPEFLKVCWLFNNEKMKFDDVQIDDTADLCRLTIPTVQRYHYGTYSVLCENEVGRAIASANLIPIYN</sequence>
<evidence type="ECO:0000256" key="1">
    <source>
        <dbReference type="ARBA" id="ARBA00004123"/>
    </source>
</evidence>
<reference evidence="10" key="1">
    <citation type="submission" date="2017-02" db="UniProtKB">
        <authorList>
            <consortium name="WormBaseParasite"/>
        </authorList>
    </citation>
    <scope>IDENTIFICATION</scope>
</reference>
<organism evidence="9 10">
    <name type="scientific">Elaeophora elaphi</name>
    <dbReference type="NCBI Taxonomy" id="1147741"/>
    <lineage>
        <taxon>Eukaryota</taxon>
        <taxon>Metazoa</taxon>
        <taxon>Ecdysozoa</taxon>
        <taxon>Nematoda</taxon>
        <taxon>Chromadorea</taxon>
        <taxon>Rhabditida</taxon>
        <taxon>Spirurina</taxon>
        <taxon>Spiruromorpha</taxon>
        <taxon>Filarioidea</taxon>
        <taxon>Onchocercidae</taxon>
        <taxon>Elaeophora</taxon>
    </lineage>
</organism>
<dbReference type="InterPro" id="IPR001005">
    <property type="entry name" value="SANT/Myb"/>
</dbReference>
<dbReference type="SUPFAM" id="SSF46689">
    <property type="entry name" value="Homeodomain-like"/>
    <property type="match status" value="4"/>
</dbReference>
<dbReference type="Gene3D" id="2.60.40.10">
    <property type="entry name" value="Immunoglobulins"/>
    <property type="match status" value="1"/>
</dbReference>
<keyword evidence="4" id="KW-0804">Transcription</keyword>
<feature type="compositionally biased region" description="Basic residues" evidence="6">
    <location>
        <begin position="1013"/>
        <end position="1022"/>
    </location>
</feature>
<evidence type="ECO:0000313" key="10">
    <source>
        <dbReference type="WBParaSite" id="EEL_0000778401-mRNA-1"/>
    </source>
</evidence>
<dbReference type="WBParaSite" id="EEL_0000778401-mRNA-1">
    <property type="protein sequence ID" value="EEL_0000778401-mRNA-1"/>
    <property type="gene ID" value="EEL_0000778401"/>
</dbReference>
<dbReference type="Pfam" id="PF13921">
    <property type="entry name" value="Myb_DNA-bind_6"/>
    <property type="match status" value="1"/>
</dbReference>
<proteinExistence type="predicted"/>
<dbReference type="InterPro" id="IPR036179">
    <property type="entry name" value="Ig-like_dom_sf"/>
</dbReference>
<evidence type="ECO:0000313" key="9">
    <source>
        <dbReference type="Proteomes" id="UP000050640"/>
    </source>
</evidence>
<keyword evidence="2" id="KW-0805">Transcription regulation</keyword>
<dbReference type="CDD" id="cd00167">
    <property type="entry name" value="SANT"/>
    <property type="match status" value="4"/>
</dbReference>
<dbReference type="GO" id="GO:0042796">
    <property type="term" value="P:snRNA transcription by RNA polymerase III"/>
    <property type="evidence" value="ECO:0007669"/>
    <property type="project" value="TreeGrafter"/>
</dbReference>
<dbReference type="SMART" id="SM00717">
    <property type="entry name" value="SANT"/>
    <property type="match status" value="5"/>
</dbReference>
<keyword evidence="5" id="KW-0539">Nucleus</keyword>
<feature type="domain" description="Myb-like" evidence="7">
    <location>
        <begin position="440"/>
        <end position="491"/>
    </location>
</feature>
<keyword evidence="3" id="KW-0238">DNA-binding</keyword>
<comment type="subcellular location">
    <subcellularLocation>
        <location evidence="1">Nucleus</location>
    </subcellularLocation>
</comment>
<dbReference type="GO" id="GO:0019185">
    <property type="term" value="C:snRNA-activating protein complex"/>
    <property type="evidence" value="ECO:0007669"/>
    <property type="project" value="TreeGrafter"/>
</dbReference>
<dbReference type="Gene3D" id="1.10.10.60">
    <property type="entry name" value="Homeodomain-like"/>
    <property type="match status" value="3"/>
</dbReference>
<protein>
    <submittedName>
        <fullName evidence="10">snRNA-activating protein complex subunit 4</fullName>
    </submittedName>
</protein>
<dbReference type="PANTHER" id="PTHR46621">
    <property type="entry name" value="SNRNA-ACTIVATING PROTEIN COMPLEX SUBUNIT 4"/>
    <property type="match status" value="1"/>
</dbReference>
<evidence type="ECO:0000256" key="2">
    <source>
        <dbReference type="ARBA" id="ARBA00023015"/>
    </source>
</evidence>
<feature type="domain" description="Myb-like" evidence="7">
    <location>
        <begin position="340"/>
        <end position="387"/>
    </location>
</feature>
<dbReference type="STRING" id="1147741.A0A0R3RZM1"/>
<accession>A0A0R3RZM1</accession>
<feature type="domain" description="HTH myb-type" evidence="8">
    <location>
        <begin position="388"/>
        <end position="439"/>
    </location>
</feature>
<evidence type="ECO:0000256" key="5">
    <source>
        <dbReference type="ARBA" id="ARBA00023242"/>
    </source>
</evidence>
<dbReference type="InterPro" id="IPR017930">
    <property type="entry name" value="Myb_dom"/>
</dbReference>
<dbReference type="GO" id="GO:0000978">
    <property type="term" value="F:RNA polymerase II cis-regulatory region sequence-specific DNA binding"/>
    <property type="evidence" value="ECO:0007669"/>
    <property type="project" value="TreeGrafter"/>
</dbReference>
<evidence type="ECO:0000259" key="7">
    <source>
        <dbReference type="PROSITE" id="PS50090"/>
    </source>
</evidence>
<evidence type="ECO:0000256" key="4">
    <source>
        <dbReference type="ARBA" id="ARBA00023163"/>
    </source>
</evidence>
<name>A0A0R3RZM1_9BILA</name>
<feature type="domain" description="Myb-like" evidence="7">
    <location>
        <begin position="388"/>
        <end position="439"/>
    </location>
</feature>
<evidence type="ECO:0000259" key="8">
    <source>
        <dbReference type="PROSITE" id="PS51294"/>
    </source>
</evidence>
<dbReference type="GO" id="GO:0005634">
    <property type="term" value="C:nucleus"/>
    <property type="evidence" value="ECO:0007669"/>
    <property type="project" value="UniProtKB-SubCell"/>
</dbReference>
<dbReference type="GO" id="GO:0042795">
    <property type="term" value="P:snRNA transcription by RNA polymerase II"/>
    <property type="evidence" value="ECO:0007669"/>
    <property type="project" value="TreeGrafter"/>
</dbReference>
<feature type="region of interest" description="Disordered" evidence="6">
    <location>
        <begin position="970"/>
        <end position="1034"/>
    </location>
</feature>
<dbReference type="InterPro" id="IPR013783">
    <property type="entry name" value="Ig-like_fold"/>
</dbReference>
<keyword evidence="9" id="KW-1185">Reference proteome</keyword>
<dbReference type="InterPro" id="IPR051575">
    <property type="entry name" value="Myb-like_DNA-bd"/>
</dbReference>
<feature type="domain" description="HTH myb-type" evidence="8">
    <location>
        <begin position="440"/>
        <end position="495"/>
    </location>
</feature>
<dbReference type="PROSITE" id="PS50090">
    <property type="entry name" value="MYB_LIKE"/>
    <property type="match status" value="4"/>
</dbReference>
<dbReference type="PROSITE" id="PS51294">
    <property type="entry name" value="HTH_MYB"/>
    <property type="match status" value="2"/>
</dbReference>
<evidence type="ECO:0000256" key="6">
    <source>
        <dbReference type="SAM" id="MobiDB-lite"/>
    </source>
</evidence>